<organism evidence="3 4">
    <name type="scientific">Bubo bubo</name>
    <name type="common">Eurasian eagle-owl</name>
    <name type="synonym">Strix bubo</name>
    <dbReference type="NCBI Taxonomy" id="30461"/>
    <lineage>
        <taxon>Eukaryota</taxon>
        <taxon>Metazoa</taxon>
        <taxon>Chordata</taxon>
        <taxon>Craniata</taxon>
        <taxon>Vertebrata</taxon>
        <taxon>Euteleostomi</taxon>
        <taxon>Archelosauria</taxon>
        <taxon>Archosauria</taxon>
        <taxon>Dinosauria</taxon>
        <taxon>Saurischia</taxon>
        <taxon>Theropoda</taxon>
        <taxon>Coelurosauria</taxon>
        <taxon>Aves</taxon>
        <taxon>Neognathae</taxon>
        <taxon>Neoaves</taxon>
        <taxon>Telluraves</taxon>
        <taxon>Strigiformes</taxon>
        <taxon>Strigidae</taxon>
        <taxon>Bubo</taxon>
    </lineage>
</organism>
<feature type="coiled-coil region" evidence="1">
    <location>
        <begin position="98"/>
        <end position="139"/>
    </location>
</feature>
<sequence>MSIALEKPSKEEVPKIGKETLFKLLEKHKSRPSVPGMDWARGNWYNLQAVTDRIVALQKDAKVRSGKGKGFLCAVLGASLAAAVEEKENHHTSELQMIVSLQNLIQSLQRQVEDLKGRLKEEKEHRETANRAKVKLLEKGVRQIHPQGDLEKAKETIESPPHMYPLVKTEYVYEDDRDNRPQVITREVPFTSTELAKLKKDFARTAKESETEYVWRVSLSGGDGILLSEKEAEGYWGPGVFLTTGDHRAPWSLTQRVAYWAGGLNPLERGDPLAITGTVDQLVESVQKAACLQMMYDRELKPNQGSPMMMPVDPERMTPLIRGLPDSLKPIGIQLQGKIQNSSNVERMTATLEGIVTPDHRRPGRKVWTWGEVAQELINFGRKYGPVGGLPQRIETRILRAAEQINGRQSSMRKGQGLGSPRLQNSGRERPLTQQGLWQLGLQKGVPRDLMDGLPTQKLERLEALAL</sequence>
<reference evidence="3" key="2">
    <citation type="submission" date="2025-09" db="UniProtKB">
        <authorList>
            <consortium name="Ensembl"/>
        </authorList>
    </citation>
    <scope>IDENTIFICATION</scope>
</reference>
<dbReference type="AlphaFoldDB" id="A0A8C0IIM2"/>
<evidence type="ECO:0000256" key="1">
    <source>
        <dbReference type="SAM" id="Coils"/>
    </source>
</evidence>
<evidence type="ECO:0000313" key="3">
    <source>
        <dbReference type="Ensembl" id="ENSBOBP00000024138.1"/>
    </source>
</evidence>
<name>A0A8C0IIM2_BUBBB</name>
<dbReference type="Proteomes" id="UP000694567">
    <property type="component" value="Unplaced"/>
</dbReference>
<evidence type="ECO:0000313" key="4">
    <source>
        <dbReference type="Proteomes" id="UP000694567"/>
    </source>
</evidence>
<keyword evidence="4" id="KW-1185">Reference proteome</keyword>
<proteinExistence type="predicted"/>
<protein>
    <submittedName>
        <fullName evidence="3">Uncharacterized protein</fullName>
    </submittedName>
</protein>
<reference evidence="3" key="1">
    <citation type="submission" date="2025-08" db="UniProtKB">
        <authorList>
            <consortium name="Ensembl"/>
        </authorList>
    </citation>
    <scope>IDENTIFICATION</scope>
</reference>
<dbReference type="Ensembl" id="ENSBOBT00000024667.1">
    <property type="protein sequence ID" value="ENSBOBP00000024138.1"/>
    <property type="gene ID" value="ENSBOBG00000014385.1"/>
</dbReference>
<evidence type="ECO:0000256" key="2">
    <source>
        <dbReference type="SAM" id="MobiDB-lite"/>
    </source>
</evidence>
<keyword evidence="1" id="KW-0175">Coiled coil</keyword>
<feature type="region of interest" description="Disordered" evidence="2">
    <location>
        <begin position="406"/>
        <end position="430"/>
    </location>
</feature>
<accession>A0A8C0IIM2</accession>